<dbReference type="OrthoDB" id="248747at2759"/>
<keyword evidence="3 9" id="KW-0812">Transmembrane</keyword>
<dbReference type="InterPro" id="IPR051097">
    <property type="entry name" value="Synaptobrevin-like_transport"/>
</dbReference>
<evidence type="ECO:0000256" key="1">
    <source>
        <dbReference type="ARBA" id="ARBA00008025"/>
    </source>
</evidence>
<dbReference type="InterPro" id="IPR011012">
    <property type="entry name" value="Longin-like_dom_sf"/>
</dbReference>
<proteinExistence type="inferred from homology"/>
<evidence type="ECO:0000256" key="8">
    <source>
        <dbReference type="PROSITE-ProRule" id="PRU00290"/>
    </source>
</evidence>
<dbReference type="CDD" id="cd15843">
    <property type="entry name" value="R-SNARE"/>
    <property type="match status" value="1"/>
</dbReference>
<comment type="subcellular location">
    <subcellularLocation>
        <location evidence="7">Endomembrane system</location>
        <topology evidence="7">Single-pass type IV membrane protein</topology>
    </subcellularLocation>
</comment>
<dbReference type="Proteomes" id="UP001165085">
    <property type="component" value="Unassembled WGS sequence"/>
</dbReference>
<evidence type="ECO:0000256" key="3">
    <source>
        <dbReference type="ARBA" id="ARBA00022692"/>
    </source>
</evidence>
<evidence type="ECO:0000259" key="10">
    <source>
        <dbReference type="PROSITE" id="PS50859"/>
    </source>
</evidence>
<dbReference type="PROSITE" id="PS50892">
    <property type="entry name" value="V_SNARE"/>
    <property type="match status" value="1"/>
</dbReference>
<dbReference type="Pfam" id="PF13774">
    <property type="entry name" value="Longin"/>
    <property type="match status" value="1"/>
</dbReference>
<keyword evidence="8" id="KW-0175">Coiled coil</keyword>
<keyword evidence="5 9" id="KW-1133">Transmembrane helix</keyword>
<dbReference type="InterPro" id="IPR010908">
    <property type="entry name" value="Longin_dom"/>
</dbReference>
<dbReference type="EMBL" id="BRXY01000121">
    <property type="protein sequence ID" value="GMH67972.1"/>
    <property type="molecule type" value="Genomic_DNA"/>
</dbReference>
<evidence type="ECO:0000256" key="4">
    <source>
        <dbReference type="ARBA" id="ARBA00022927"/>
    </source>
</evidence>
<feature type="transmembrane region" description="Helical" evidence="9">
    <location>
        <begin position="22"/>
        <end position="44"/>
    </location>
</feature>
<dbReference type="SUPFAM" id="SSF58038">
    <property type="entry name" value="SNARE fusion complex"/>
    <property type="match status" value="1"/>
</dbReference>
<evidence type="ECO:0000313" key="13">
    <source>
        <dbReference type="Proteomes" id="UP001165085"/>
    </source>
</evidence>
<dbReference type="Gene3D" id="1.20.5.110">
    <property type="match status" value="1"/>
</dbReference>
<gene>
    <name evidence="12" type="ORF">TrST_g4186</name>
</gene>
<evidence type="ECO:0000256" key="7">
    <source>
        <dbReference type="ARBA" id="ARBA00046280"/>
    </source>
</evidence>
<dbReference type="Pfam" id="PF00957">
    <property type="entry name" value="Synaptobrevin"/>
    <property type="match status" value="1"/>
</dbReference>
<name>A0A9W7AEL9_9STRA</name>
<dbReference type="InterPro" id="IPR042855">
    <property type="entry name" value="V_SNARE_CC"/>
</dbReference>
<feature type="domain" description="V-SNARE coiled-coil homology" evidence="11">
    <location>
        <begin position="95"/>
        <end position="155"/>
    </location>
</feature>
<dbReference type="CDD" id="cd14824">
    <property type="entry name" value="Longin"/>
    <property type="match status" value="1"/>
</dbReference>
<keyword evidence="6 9" id="KW-0472">Membrane</keyword>
<evidence type="ECO:0000256" key="6">
    <source>
        <dbReference type="ARBA" id="ARBA00023136"/>
    </source>
</evidence>
<evidence type="ECO:0000259" key="11">
    <source>
        <dbReference type="PROSITE" id="PS50892"/>
    </source>
</evidence>
<dbReference type="GO" id="GO:0012505">
    <property type="term" value="C:endomembrane system"/>
    <property type="evidence" value="ECO:0007669"/>
    <property type="project" value="UniProtKB-SubCell"/>
</dbReference>
<dbReference type="PROSITE" id="PS50859">
    <property type="entry name" value="LONGIN"/>
    <property type="match status" value="1"/>
</dbReference>
<organism evidence="12 13">
    <name type="scientific">Triparma strigata</name>
    <dbReference type="NCBI Taxonomy" id="1606541"/>
    <lineage>
        <taxon>Eukaryota</taxon>
        <taxon>Sar</taxon>
        <taxon>Stramenopiles</taxon>
        <taxon>Ochrophyta</taxon>
        <taxon>Bolidophyceae</taxon>
        <taxon>Parmales</taxon>
        <taxon>Triparmaceae</taxon>
        <taxon>Triparma</taxon>
    </lineage>
</organism>
<feature type="transmembrane region" description="Helical" evidence="9">
    <location>
        <begin position="159"/>
        <end position="178"/>
    </location>
</feature>
<dbReference type="GO" id="GO:0016192">
    <property type="term" value="P:vesicle-mediated transport"/>
    <property type="evidence" value="ECO:0007669"/>
    <property type="project" value="InterPro"/>
</dbReference>
<evidence type="ECO:0000313" key="12">
    <source>
        <dbReference type="EMBL" id="GMH67972.1"/>
    </source>
</evidence>
<evidence type="ECO:0000256" key="9">
    <source>
        <dbReference type="SAM" id="Phobius"/>
    </source>
</evidence>
<keyword evidence="2" id="KW-0813">Transport</keyword>
<dbReference type="PANTHER" id="PTHR21136:SF168">
    <property type="entry name" value="VESICLE-ASSOCIATED MEMBRANE PROTEIN 9"/>
    <property type="match status" value="1"/>
</dbReference>
<evidence type="ECO:0000256" key="5">
    <source>
        <dbReference type="ARBA" id="ARBA00022989"/>
    </source>
</evidence>
<feature type="domain" description="Longin" evidence="10">
    <location>
        <begin position="11"/>
        <end position="77"/>
    </location>
</feature>
<protein>
    <submittedName>
        <fullName evidence="12">Uncharacterized protein</fullName>
    </submittedName>
</protein>
<dbReference type="SUPFAM" id="SSF64356">
    <property type="entry name" value="SNARE-like"/>
    <property type="match status" value="1"/>
</dbReference>
<evidence type="ECO:0000256" key="2">
    <source>
        <dbReference type="ARBA" id="ARBA00022448"/>
    </source>
</evidence>
<keyword evidence="13" id="KW-1185">Reference proteome</keyword>
<dbReference type="PANTHER" id="PTHR21136">
    <property type="entry name" value="SNARE PROTEINS"/>
    <property type="match status" value="1"/>
</dbReference>
<dbReference type="GO" id="GO:0005737">
    <property type="term" value="C:cytoplasm"/>
    <property type="evidence" value="ECO:0007669"/>
    <property type="project" value="UniProtKB-ARBA"/>
</dbReference>
<dbReference type="GO" id="GO:0016020">
    <property type="term" value="C:membrane"/>
    <property type="evidence" value="ECO:0007669"/>
    <property type="project" value="InterPro"/>
</dbReference>
<sequence length="183" mass="20540">MNMQSINYDHNHTYHVMRDNNISFLCLTTGGTLVVPLRVVYGFLEALHKTFSTKFNVSKMETATTAYCLRSAFSADLESAIHRWNTNPPSQQSEGTQALMRKIEKAKDAVSLNISELLERGEKVELLLDASIALEEEAQVFKKSGNTLENALYQKNMKMTAIAAAVVVVVIFTMRANFHGENY</sequence>
<reference evidence="13" key="1">
    <citation type="journal article" date="2023" name="Commun. Biol.">
        <title>Genome analysis of Parmales, the sister group of diatoms, reveals the evolutionary specialization of diatoms from phago-mixotrophs to photoautotrophs.</title>
        <authorList>
            <person name="Ban H."/>
            <person name="Sato S."/>
            <person name="Yoshikawa S."/>
            <person name="Yamada K."/>
            <person name="Nakamura Y."/>
            <person name="Ichinomiya M."/>
            <person name="Sato N."/>
            <person name="Blanc-Mathieu R."/>
            <person name="Endo H."/>
            <person name="Kuwata A."/>
            <person name="Ogata H."/>
        </authorList>
    </citation>
    <scope>NUCLEOTIDE SEQUENCE [LARGE SCALE GENOMIC DNA]</scope>
    <source>
        <strain evidence="13">NIES 3701</strain>
    </source>
</reference>
<comment type="similarity">
    <text evidence="1">Belongs to the synaptobrevin family.</text>
</comment>
<dbReference type="InterPro" id="IPR001388">
    <property type="entry name" value="Synaptobrevin-like"/>
</dbReference>
<keyword evidence="4" id="KW-0653">Protein transport</keyword>
<dbReference type="Gene3D" id="3.30.450.50">
    <property type="entry name" value="Longin domain"/>
    <property type="match status" value="1"/>
</dbReference>
<dbReference type="AlphaFoldDB" id="A0A9W7AEL9"/>
<accession>A0A9W7AEL9</accession>
<dbReference type="PRINTS" id="PR00219">
    <property type="entry name" value="SYNAPTOBREVN"/>
</dbReference>
<dbReference type="GO" id="GO:0015031">
    <property type="term" value="P:protein transport"/>
    <property type="evidence" value="ECO:0007669"/>
    <property type="project" value="UniProtKB-KW"/>
</dbReference>
<comment type="caution">
    <text evidence="12">The sequence shown here is derived from an EMBL/GenBank/DDBJ whole genome shotgun (WGS) entry which is preliminary data.</text>
</comment>